<evidence type="ECO:0000313" key="4">
    <source>
        <dbReference type="Proteomes" id="UP000249645"/>
    </source>
</evidence>
<comment type="caution">
    <text evidence="3">The sequence shown here is derived from an EMBL/GenBank/DDBJ whole genome shotgun (WGS) entry which is preliminary data.</text>
</comment>
<dbReference type="EMBL" id="QFOI01000229">
    <property type="protein sequence ID" value="PZP46298.1"/>
    <property type="molecule type" value="Genomic_DNA"/>
</dbReference>
<accession>A0A2W5ESH0</accession>
<feature type="signal peptide" evidence="1">
    <location>
        <begin position="1"/>
        <end position="20"/>
    </location>
</feature>
<dbReference type="InterPro" id="IPR025665">
    <property type="entry name" value="Beta-barrel_OMP_2"/>
</dbReference>
<gene>
    <name evidence="3" type="ORF">DI598_12235</name>
</gene>
<evidence type="ECO:0000259" key="2">
    <source>
        <dbReference type="Pfam" id="PF13568"/>
    </source>
</evidence>
<organism evidence="3 4">
    <name type="scientific">Pseudopedobacter saltans</name>
    <dbReference type="NCBI Taxonomy" id="151895"/>
    <lineage>
        <taxon>Bacteria</taxon>
        <taxon>Pseudomonadati</taxon>
        <taxon>Bacteroidota</taxon>
        <taxon>Sphingobacteriia</taxon>
        <taxon>Sphingobacteriales</taxon>
        <taxon>Sphingobacteriaceae</taxon>
        <taxon>Pseudopedobacter</taxon>
    </lineage>
</organism>
<sequence length="217" mass="24085">MNSRLCFFLLCFRSCLPCKAQMYYENNPRTFKGLLSAGLNGSQIDGDGPAGYHSWGFTGGIGTAVQWHRNISTSIELLYSQRGSVQKGEMKNGAVERFKINTDYIEMPVCLNVNDNKALTVGVGISPAVLLNYRIAYQLTDAATGTVNTTPPVCLANPMKEYDVSGLVKMQFRCFRSLSIGAKYQYSLISLRPPCEGDTRANGQYHNVIGFYLQYKI</sequence>
<feature type="domain" description="Outer membrane protein beta-barrel" evidence="2">
    <location>
        <begin position="36"/>
        <end position="191"/>
    </location>
</feature>
<proteinExistence type="predicted"/>
<feature type="chain" id="PRO_5016035675" description="Outer membrane protein beta-barrel domain-containing protein" evidence="1">
    <location>
        <begin position="21"/>
        <end position="217"/>
    </location>
</feature>
<evidence type="ECO:0000256" key="1">
    <source>
        <dbReference type="SAM" id="SignalP"/>
    </source>
</evidence>
<keyword evidence="1" id="KW-0732">Signal</keyword>
<dbReference type="Pfam" id="PF13568">
    <property type="entry name" value="OMP_b-brl_2"/>
    <property type="match status" value="1"/>
</dbReference>
<dbReference type="Proteomes" id="UP000249645">
    <property type="component" value="Unassembled WGS sequence"/>
</dbReference>
<name>A0A2W5ESH0_9SPHI</name>
<reference evidence="3 4" key="1">
    <citation type="submission" date="2017-11" db="EMBL/GenBank/DDBJ databases">
        <title>Infants hospitalized years apart are colonized by the same room-sourced microbial strains.</title>
        <authorList>
            <person name="Brooks B."/>
            <person name="Olm M.R."/>
            <person name="Firek B.A."/>
            <person name="Baker R."/>
            <person name="Thomas B.C."/>
            <person name="Morowitz M.J."/>
            <person name="Banfield J.F."/>
        </authorList>
    </citation>
    <scope>NUCLEOTIDE SEQUENCE [LARGE SCALE GENOMIC DNA]</scope>
    <source>
        <strain evidence="3">S2_009_000_R2_76</strain>
    </source>
</reference>
<protein>
    <recommendedName>
        <fullName evidence="2">Outer membrane protein beta-barrel domain-containing protein</fullName>
    </recommendedName>
</protein>
<evidence type="ECO:0000313" key="3">
    <source>
        <dbReference type="EMBL" id="PZP46298.1"/>
    </source>
</evidence>
<dbReference type="AlphaFoldDB" id="A0A2W5ESH0"/>